<dbReference type="AlphaFoldDB" id="A0A511J6U4"/>
<evidence type="ECO:0000313" key="2">
    <source>
        <dbReference type="EMBL" id="GEL93423.1"/>
    </source>
</evidence>
<evidence type="ECO:0000313" key="3">
    <source>
        <dbReference type="Proteomes" id="UP000321720"/>
    </source>
</evidence>
<proteinExistence type="predicted"/>
<protein>
    <recommendedName>
        <fullName evidence="1">VOC domain-containing protein</fullName>
    </recommendedName>
</protein>
<feature type="domain" description="VOC" evidence="1">
    <location>
        <begin position="6"/>
        <end position="131"/>
    </location>
</feature>
<reference evidence="2 3" key="1">
    <citation type="submission" date="2019-07" db="EMBL/GenBank/DDBJ databases">
        <title>Whole genome shotgun sequence of Cellulomonas composti NBRC 100758.</title>
        <authorList>
            <person name="Hosoyama A."/>
            <person name="Uohara A."/>
            <person name="Ohji S."/>
            <person name="Ichikawa N."/>
        </authorList>
    </citation>
    <scope>NUCLEOTIDE SEQUENCE [LARGE SCALE GENOMIC DNA]</scope>
    <source>
        <strain evidence="2 3">NBRC 100758</strain>
    </source>
</reference>
<organism evidence="2 3">
    <name type="scientific">Cellulomonas composti</name>
    <dbReference type="NCBI Taxonomy" id="266130"/>
    <lineage>
        <taxon>Bacteria</taxon>
        <taxon>Bacillati</taxon>
        <taxon>Actinomycetota</taxon>
        <taxon>Actinomycetes</taxon>
        <taxon>Micrococcales</taxon>
        <taxon>Cellulomonadaceae</taxon>
        <taxon>Cellulomonas</taxon>
    </lineage>
</organism>
<dbReference type="Gene3D" id="3.10.180.10">
    <property type="entry name" value="2,3-Dihydroxybiphenyl 1,2-Dioxygenase, domain 1"/>
    <property type="match status" value="1"/>
</dbReference>
<dbReference type="RefSeq" id="WP_371862452.1">
    <property type="nucleotide sequence ID" value="NZ_BJWG01000001.1"/>
</dbReference>
<gene>
    <name evidence="2" type="ORF">CCO02nite_00810</name>
</gene>
<keyword evidence="3" id="KW-1185">Reference proteome</keyword>
<dbReference type="Proteomes" id="UP000321720">
    <property type="component" value="Unassembled WGS sequence"/>
</dbReference>
<dbReference type="PANTHER" id="PTHR36113">
    <property type="entry name" value="LYASE, PUTATIVE-RELATED-RELATED"/>
    <property type="match status" value="1"/>
</dbReference>
<name>A0A511J6U4_9CELL</name>
<dbReference type="PROSITE" id="PS51819">
    <property type="entry name" value="VOC"/>
    <property type="match status" value="1"/>
</dbReference>
<accession>A0A511J6U4</accession>
<dbReference type="InterPro" id="IPR037523">
    <property type="entry name" value="VOC_core"/>
</dbReference>
<dbReference type="EMBL" id="BJWG01000001">
    <property type="protein sequence ID" value="GEL93423.1"/>
    <property type="molecule type" value="Genomic_DNA"/>
</dbReference>
<sequence>MTERGAIHHVELWVPDLAVASASIGWLLGELGYTVADTWATGESWGRRDAYVVLEAGPDVTSERHERRRPGLNHLAFHAGAIADVDNLVERAGRHGWYLLFEDRHPWAGGPRHYAAYLENADGFEVELVADLQIARG</sequence>
<evidence type="ECO:0000259" key="1">
    <source>
        <dbReference type="PROSITE" id="PS51819"/>
    </source>
</evidence>
<dbReference type="Pfam" id="PF13669">
    <property type="entry name" value="Glyoxalase_4"/>
    <property type="match status" value="1"/>
</dbReference>
<comment type="caution">
    <text evidence="2">The sequence shown here is derived from an EMBL/GenBank/DDBJ whole genome shotgun (WGS) entry which is preliminary data.</text>
</comment>
<dbReference type="InterPro" id="IPR051332">
    <property type="entry name" value="Fosfomycin_Res_Enzymes"/>
</dbReference>
<dbReference type="PANTHER" id="PTHR36113:SF6">
    <property type="entry name" value="FOSFOMYCIN RESISTANCE PROTEIN FOSX"/>
    <property type="match status" value="1"/>
</dbReference>
<dbReference type="InterPro" id="IPR029068">
    <property type="entry name" value="Glyas_Bleomycin-R_OHBP_Dase"/>
</dbReference>
<dbReference type="SUPFAM" id="SSF54593">
    <property type="entry name" value="Glyoxalase/Bleomycin resistance protein/Dihydroxybiphenyl dioxygenase"/>
    <property type="match status" value="1"/>
</dbReference>